<evidence type="ECO:0000313" key="1">
    <source>
        <dbReference type="EMBL" id="GMT08296.1"/>
    </source>
</evidence>
<name>A0AAV5UMI5_9BILA</name>
<sequence length="130" mass="14789">RKSFLATLNLNVPAFLACCLYRHQAVLMPDSRWTMRLSTQFILVSVTSMQSIAMPLLMQLLSPLFSPFLNARTDCYDFESLRPFMTEGSCFTCVKTIASRQIVRHTRSSLQAASSMSNTMRAHQKTMTRV</sequence>
<organism evidence="1 2">
    <name type="scientific">Pristionchus entomophagus</name>
    <dbReference type="NCBI Taxonomy" id="358040"/>
    <lineage>
        <taxon>Eukaryota</taxon>
        <taxon>Metazoa</taxon>
        <taxon>Ecdysozoa</taxon>
        <taxon>Nematoda</taxon>
        <taxon>Chromadorea</taxon>
        <taxon>Rhabditida</taxon>
        <taxon>Rhabditina</taxon>
        <taxon>Diplogasteromorpha</taxon>
        <taxon>Diplogasteroidea</taxon>
        <taxon>Neodiplogasteridae</taxon>
        <taxon>Pristionchus</taxon>
    </lineage>
</organism>
<feature type="non-terminal residue" evidence="1">
    <location>
        <position position="130"/>
    </location>
</feature>
<evidence type="ECO:0008006" key="3">
    <source>
        <dbReference type="Google" id="ProtNLM"/>
    </source>
</evidence>
<accession>A0AAV5UMI5</accession>
<reference evidence="1" key="1">
    <citation type="submission" date="2023-10" db="EMBL/GenBank/DDBJ databases">
        <title>Genome assembly of Pristionchus species.</title>
        <authorList>
            <person name="Yoshida K."/>
            <person name="Sommer R.J."/>
        </authorList>
    </citation>
    <scope>NUCLEOTIDE SEQUENCE</scope>
    <source>
        <strain evidence="1">RS0144</strain>
    </source>
</reference>
<gene>
    <name evidence="1" type="ORF">PENTCL1PPCAC_30470</name>
</gene>
<dbReference type="EMBL" id="BTSX01000055">
    <property type="protein sequence ID" value="GMT08296.1"/>
    <property type="molecule type" value="Genomic_DNA"/>
</dbReference>
<keyword evidence="2" id="KW-1185">Reference proteome</keyword>
<protein>
    <recommendedName>
        <fullName evidence="3">G protein-coupled receptor</fullName>
    </recommendedName>
</protein>
<comment type="caution">
    <text evidence="1">The sequence shown here is derived from an EMBL/GenBank/DDBJ whole genome shotgun (WGS) entry which is preliminary data.</text>
</comment>
<dbReference type="Proteomes" id="UP001432027">
    <property type="component" value="Unassembled WGS sequence"/>
</dbReference>
<feature type="non-terminal residue" evidence="1">
    <location>
        <position position="1"/>
    </location>
</feature>
<proteinExistence type="predicted"/>
<evidence type="ECO:0000313" key="2">
    <source>
        <dbReference type="Proteomes" id="UP001432027"/>
    </source>
</evidence>
<dbReference type="AlphaFoldDB" id="A0AAV5UMI5"/>